<dbReference type="PANTHER" id="PTHR36681:SF3">
    <property type="entry name" value="NUCLEAR GTPASE, GERMINAL CENTER-ASSOCIATED, TANDEM DUPLICATE 3"/>
    <property type="match status" value="1"/>
</dbReference>
<dbReference type="OrthoDB" id="3598281at2759"/>
<sequence>MRTKRLTQMLFLFPVKNGRLSLSYFWGVCVMFGEVHAVYPNLNRDTMCKMTVNQILQHSPEIFDYLGNKISISSENCDKFSNNISKFVGSLHGSHGSKSSLTFWPLVKHINIRCCCDILKYVILVDLPGGGDANAARSAVAAKYVEVCDRLFICADVVRGGSQAVARTLLGEAWRRQLRMDGRYNADFITFIATKTDDVKPTELAKNLELNQLQAFKNIETNLHQYSKSVKETRRELELERARGATSNRYNIYTLERKLTGHENDRAGAQQRARAYVSRKRSEYFEKVIQSDFRDGLRQIDAPVVNDDGDPDSLIDRKIEGYHNIHVPVKFCSSREFFRLEMEKSDNGNNEIDGQPACFFDIKETGIPSLRQYCHDLAMTAPANRRATLASLTSLKSLAKSVSTMLTDITKDAEHEQEAVRIKWESRTRKNRQGTIELAAVTFGFAALLREKFSGTIDSTVNKLQYRINNELHEKCKQAASYAAKKASRNAGKFLKPLGWQKLHAMMRRNGSWNPPNDLNTAIVEPFTSHIKSTWCKIFDYDLFPGLEKSLTDQVNQLLDEFLESVPPSLKSRAEMQVEACRDEFAATAKTIPNDARSVMDVAQREASRKLTPSIANQLGSYCERALQERGEGSPSRQKKIICDGVENCKTELFSNTTDVMKDRVDTAICEARRELRESLSAAAVEIQTTLSLVWENPQTKGDRSQAFAEIRKIVKSVEQHVGRASRWQECTNTNESGS</sequence>
<evidence type="ECO:0000256" key="1">
    <source>
        <dbReference type="SAM" id="Coils"/>
    </source>
</evidence>
<dbReference type="Proteomes" id="UP000054166">
    <property type="component" value="Unassembled WGS sequence"/>
</dbReference>
<name>A0A0C3B1T1_PILCF</name>
<evidence type="ECO:0000313" key="2">
    <source>
        <dbReference type="EMBL" id="KIM80153.1"/>
    </source>
</evidence>
<reference evidence="2 3" key="1">
    <citation type="submission" date="2014-04" db="EMBL/GenBank/DDBJ databases">
        <authorList>
            <consortium name="DOE Joint Genome Institute"/>
            <person name="Kuo A."/>
            <person name="Tarkka M."/>
            <person name="Buscot F."/>
            <person name="Kohler A."/>
            <person name="Nagy L.G."/>
            <person name="Floudas D."/>
            <person name="Copeland A."/>
            <person name="Barry K.W."/>
            <person name="Cichocki N."/>
            <person name="Veneault-Fourrey C."/>
            <person name="LaButti K."/>
            <person name="Lindquist E.A."/>
            <person name="Lipzen A."/>
            <person name="Lundell T."/>
            <person name="Morin E."/>
            <person name="Murat C."/>
            <person name="Sun H."/>
            <person name="Tunlid A."/>
            <person name="Henrissat B."/>
            <person name="Grigoriev I.V."/>
            <person name="Hibbett D.S."/>
            <person name="Martin F."/>
            <person name="Nordberg H.P."/>
            <person name="Cantor M.N."/>
            <person name="Hua S.X."/>
        </authorList>
    </citation>
    <scope>NUCLEOTIDE SEQUENCE [LARGE SCALE GENOMIC DNA]</scope>
    <source>
        <strain evidence="2 3">F 1598</strain>
    </source>
</reference>
<keyword evidence="1" id="KW-0175">Coiled coil</keyword>
<reference evidence="3" key="2">
    <citation type="submission" date="2015-01" db="EMBL/GenBank/DDBJ databases">
        <title>Evolutionary Origins and Diversification of the Mycorrhizal Mutualists.</title>
        <authorList>
            <consortium name="DOE Joint Genome Institute"/>
            <consortium name="Mycorrhizal Genomics Consortium"/>
            <person name="Kohler A."/>
            <person name="Kuo A."/>
            <person name="Nagy L.G."/>
            <person name="Floudas D."/>
            <person name="Copeland A."/>
            <person name="Barry K.W."/>
            <person name="Cichocki N."/>
            <person name="Veneault-Fourrey C."/>
            <person name="LaButti K."/>
            <person name="Lindquist E.A."/>
            <person name="Lipzen A."/>
            <person name="Lundell T."/>
            <person name="Morin E."/>
            <person name="Murat C."/>
            <person name="Riley R."/>
            <person name="Ohm R."/>
            <person name="Sun H."/>
            <person name="Tunlid A."/>
            <person name="Henrissat B."/>
            <person name="Grigoriev I.V."/>
            <person name="Hibbett D.S."/>
            <person name="Martin F."/>
        </authorList>
    </citation>
    <scope>NUCLEOTIDE SEQUENCE [LARGE SCALE GENOMIC DNA]</scope>
    <source>
        <strain evidence="3">F 1598</strain>
    </source>
</reference>
<keyword evidence="3" id="KW-1185">Reference proteome</keyword>
<dbReference type="SUPFAM" id="SSF52540">
    <property type="entry name" value="P-loop containing nucleoside triphosphate hydrolases"/>
    <property type="match status" value="1"/>
</dbReference>
<dbReference type="InterPro" id="IPR027417">
    <property type="entry name" value="P-loop_NTPase"/>
</dbReference>
<gene>
    <name evidence="2" type="ORF">PILCRDRAFT_537190</name>
</gene>
<accession>A0A0C3B1T1</accession>
<dbReference type="STRING" id="765440.A0A0C3B1T1"/>
<feature type="coiled-coil region" evidence="1">
    <location>
        <begin position="216"/>
        <end position="243"/>
    </location>
</feature>
<organism evidence="2 3">
    <name type="scientific">Piloderma croceum (strain F 1598)</name>
    <dbReference type="NCBI Taxonomy" id="765440"/>
    <lineage>
        <taxon>Eukaryota</taxon>
        <taxon>Fungi</taxon>
        <taxon>Dikarya</taxon>
        <taxon>Basidiomycota</taxon>
        <taxon>Agaricomycotina</taxon>
        <taxon>Agaricomycetes</taxon>
        <taxon>Agaricomycetidae</taxon>
        <taxon>Atheliales</taxon>
        <taxon>Atheliaceae</taxon>
        <taxon>Piloderma</taxon>
    </lineage>
</organism>
<dbReference type="InParanoid" id="A0A0C3B1T1"/>
<dbReference type="Gene3D" id="3.40.50.300">
    <property type="entry name" value="P-loop containing nucleotide triphosphate hydrolases"/>
    <property type="match status" value="1"/>
</dbReference>
<dbReference type="AlphaFoldDB" id="A0A0C3B1T1"/>
<proteinExistence type="predicted"/>
<protein>
    <submittedName>
        <fullName evidence="2">Uncharacterized protein</fullName>
    </submittedName>
</protein>
<dbReference type="HOGENOM" id="CLU_375565_0_0_1"/>
<evidence type="ECO:0000313" key="3">
    <source>
        <dbReference type="Proteomes" id="UP000054166"/>
    </source>
</evidence>
<dbReference type="PANTHER" id="PTHR36681">
    <property type="entry name" value="NUCLEAR GTPASE, GERMINAL CENTER-ASSOCIATED, TANDEM DUPLICATE 3"/>
    <property type="match status" value="1"/>
</dbReference>
<dbReference type="EMBL" id="KN833005">
    <property type="protein sequence ID" value="KIM80153.1"/>
    <property type="molecule type" value="Genomic_DNA"/>
</dbReference>